<dbReference type="Gene3D" id="4.10.830.10">
    <property type="entry name" value="30s Ribosomal Protein S14, Chain N"/>
    <property type="match status" value="1"/>
</dbReference>
<dbReference type="OrthoDB" id="10252683at2759"/>
<dbReference type="InterPro" id="IPR043140">
    <property type="entry name" value="Ribosomal_uS14_sf"/>
</dbReference>
<dbReference type="GO" id="GO:0002181">
    <property type="term" value="P:cytoplasmic translation"/>
    <property type="evidence" value="ECO:0007669"/>
    <property type="project" value="TreeGrafter"/>
</dbReference>
<reference evidence="4" key="1">
    <citation type="submission" date="2023-01" db="EMBL/GenBank/DDBJ databases">
        <authorList>
            <person name="Van Ghelder C."/>
            <person name="Rancurel C."/>
        </authorList>
    </citation>
    <scope>NUCLEOTIDE SEQUENCE</scope>
    <source>
        <strain evidence="4">CNCM I-4278</strain>
    </source>
</reference>
<evidence type="ECO:0008006" key="6">
    <source>
        <dbReference type="Google" id="ProtNLM"/>
    </source>
</evidence>
<sequence length="59" mass="6979">MAHENVWYARKGTVDYGKGQRRCRVTGEKGNGLIRKYGLNISRQAFKERAEEMGWKKYR</sequence>
<gene>
    <name evidence="4" type="ORF">PDIGIT_LOCUS15420</name>
</gene>
<keyword evidence="5" id="KW-1185">Reference proteome</keyword>
<dbReference type="PANTHER" id="PTHR12010">
    <property type="entry name" value="40S RIBOSOMAL PROTEIN S29"/>
    <property type="match status" value="1"/>
</dbReference>
<dbReference type="InterPro" id="IPR039744">
    <property type="entry name" value="RIbosomal_uS14_euk_arc"/>
</dbReference>
<keyword evidence="3" id="KW-0687">Ribonucleoprotein</keyword>
<evidence type="ECO:0000256" key="2">
    <source>
        <dbReference type="ARBA" id="ARBA00022980"/>
    </source>
</evidence>
<dbReference type="Pfam" id="PF00253">
    <property type="entry name" value="Ribosomal_S14"/>
    <property type="match status" value="1"/>
</dbReference>
<evidence type="ECO:0000256" key="1">
    <source>
        <dbReference type="ARBA" id="ARBA00009083"/>
    </source>
</evidence>
<dbReference type="FunFam" id="4.10.830.10:FF:000002">
    <property type="entry name" value="40S ribosomal protein S29"/>
    <property type="match status" value="1"/>
</dbReference>
<organism evidence="4 5">
    <name type="scientific">Periconia digitata</name>
    <dbReference type="NCBI Taxonomy" id="1303443"/>
    <lineage>
        <taxon>Eukaryota</taxon>
        <taxon>Fungi</taxon>
        <taxon>Dikarya</taxon>
        <taxon>Ascomycota</taxon>
        <taxon>Pezizomycotina</taxon>
        <taxon>Dothideomycetes</taxon>
        <taxon>Pleosporomycetidae</taxon>
        <taxon>Pleosporales</taxon>
        <taxon>Massarineae</taxon>
        <taxon>Periconiaceae</taxon>
        <taxon>Periconia</taxon>
    </lineage>
</organism>
<dbReference type="GO" id="GO:0022627">
    <property type="term" value="C:cytosolic small ribosomal subunit"/>
    <property type="evidence" value="ECO:0007669"/>
    <property type="project" value="TreeGrafter"/>
</dbReference>
<dbReference type="AlphaFoldDB" id="A0A9W4XVE2"/>
<name>A0A9W4XVE2_9PLEO</name>
<dbReference type="Proteomes" id="UP001152607">
    <property type="component" value="Unassembled WGS sequence"/>
</dbReference>
<evidence type="ECO:0000313" key="5">
    <source>
        <dbReference type="Proteomes" id="UP001152607"/>
    </source>
</evidence>
<dbReference type="GO" id="GO:0003735">
    <property type="term" value="F:structural constituent of ribosome"/>
    <property type="evidence" value="ECO:0007669"/>
    <property type="project" value="InterPro"/>
</dbReference>
<dbReference type="InterPro" id="IPR001209">
    <property type="entry name" value="Ribosomal_uS14"/>
</dbReference>
<protein>
    <recommendedName>
        <fullName evidence="6">Ribosomal protein S14</fullName>
    </recommendedName>
</protein>
<keyword evidence="2" id="KW-0689">Ribosomal protein</keyword>
<evidence type="ECO:0000313" key="4">
    <source>
        <dbReference type="EMBL" id="CAI6342215.1"/>
    </source>
</evidence>
<evidence type="ECO:0000256" key="3">
    <source>
        <dbReference type="ARBA" id="ARBA00023274"/>
    </source>
</evidence>
<comment type="similarity">
    <text evidence="1">Belongs to the universal ribosomal protein uS14 family.</text>
</comment>
<comment type="caution">
    <text evidence="4">The sequence shown here is derived from an EMBL/GenBank/DDBJ whole genome shotgun (WGS) entry which is preliminary data.</text>
</comment>
<proteinExistence type="inferred from homology"/>
<dbReference type="EMBL" id="CAOQHR010000013">
    <property type="protein sequence ID" value="CAI6342215.1"/>
    <property type="molecule type" value="Genomic_DNA"/>
</dbReference>
<dbReference type="PANTHER" id="PTHR12010:SF2">
    <property type="entry name" value="40S RIBOSOMAL PROTEIN S29"/>
    <property type="match status" value="1"/>
</dbReference>
<accession>A0A9W4XVE2</accession>
<dbReference type="GO" id="GO:0008270">
    <property type="term" value="F:zinc ion binding"/>
    <property type="evidence" value="ECO:0007669"/>
    <property type="project" value="InterPro"/>
</dbReference>